<dbReference type="PANTHER" id="PTHR22602:SF0">
    <property type="entry name" value="TRANSFERASE CAF17, MITOCHONDRIAL-RELATED"/>
    <property type="match status" value="1"/>
</dbReference>
<dbReference type="Proteomes" id="UP000248257">
    <property type="component" value="Unassembled WGS sequence"/>
</dbReference>
<dbReference type="PANTHER" id="PTHR22602">
    <property type="entry name" value="TRANSFERASE CAF17, MITOCHONDRIAL-RELATED"/>
    <property type="match status" value="1"/>
</dbReference>
<name>A0A318PWJ6_KOMXY</name>
<organism evidence="3 4">
    <name type="scientific">Komagataeibacter xylinus</name>
    <name type="common">Gluconacetobacter xylinus</name>
    <dbReference type="NCBI Taxonomy" id="28448"/>
    <lineage>
        <taxon>Bacteria</taxon>
        <taxon>Pseudomonadati</taxon>
        <taxon>Pseudomonadota</taxon>
        <taxon>Alphaproteobacteria</taxon>
        <taxon>Acetobacterales</taxon>
        <taxon>Acetobacteraceae</taxon>
        <taxon>Komagataeibacter</taxon>
    </lineage>
</organism>
<dbReference type="AlphaFoldDB" id="A0A318PWJ6"/>
<keyword evidence="1" id="KW-0809">Transit peptide</keyword>
<gene>
    <name evidence="3" type="ORF">CFR75_03160</name>
</gene>
<dbReference type="STRING" id="1220579.GCA_001571345_00381"/>
<protein>
    <submittedName>
        <fullName evidence="3">Folate-binding protein</fullName>
    </submittedName>
</protein>
<dbReference type="PIRSF" id="PIRSF006487">
    <property type="entry name" value="GcvT"/>
    <property type="match status" value="1"/>
</dbReference>
<accession>A0A318PWJ6</accession>
<dbReference type="EMBL" id="NKUC01000004">
    <property type="protein sequence ID" value="PYD58076.1"/>
    <property type="molecule type" value="Genomic_DNA"/>
</dbReference>
<dbReference type="InterPro" id="IPR057460">
    <property type="entry name" value="CAF17_C"/>
</dbReference>
<keyword evidence="4" id="KW-1185">Reference proteome</keyword>
<sequence length="276" mass="30070">MARIAHLSDRSVLGISGADRVSFLQGLVSNDMTTVAPGRAAWTAFLSAQGKWLADFFVFADPEGERLLLDCTASQADMLRQRLSRYRLRAQVELGETGYAVHAAWGEGFTPPEGYPAAPDPRVAQAGWRFLLGHPTPHPTADEADYDRHRLALGLPDGPRDCESDKTLLLEANFDQLNGISWTKGCYMGQELTARTRYRGLVRRHLVPVSAPADLPVPGTPVMAGEKTVGEMRSSRDGAGLAMIRSEHLHDTGLVAAGHGVQVHLPQWFSLPAKPQ</sequence>
<evidence type="ECO:0000259" key="2">
    <source>
        <dbReference type="Pfam" id="PF25455"/>
    </source>
</evidence>
<comment type="caution">
    <text evidence="3">The sequence shown here is derived from an EMBL/GenBank/DDBJ whole genome shotgun (WGS) entry which is preliminary data.</text>
</comment>
<proteinExistence type="predicted"/>
<feature type="domain" description="CAF17 C-terminal" evidence="2">
    <location>
        <begin position="203"/>
        <end position="269"/>
    </location>
</feature>
<dbReference type="OrthoDB" id="9796287at2"/>
<dbReference type="Pfam" id="PF25455">
    <property type="entry name" value="Beta-barrel_CAF17_C"/>
    <property type="match status" value="1"/>
</dbReference>
<evidence type="ECO:0000313" key="3">
    <source>
        <dbReference type="EMBL" id="PYD58076.1"/>
    </source>
</evidence>
<dbReference type="NCBIfam" id="TIGR03317">
    <property type="entry name" value="ygfZ_signature"/>
    <property type="match status" value="1"/>
</dbReference>
<dbReference type="InterPro" id="IPR017703">
    <property type="entry name" value="YgfZ/GCV_T_CS"/>
</dbReference>
<dbReference type="Gene3D" id="3.30.1360.120">
    <property type="entry name" value="Probable tRNA modification gtpase trme, domain 1"/>
    <property type="match status" value="2"/>
</dbReference>
<dbReference type="InterPro" id="IPR027266">
    <property type="entry name" value="TrmE/GcvT-like"/>
</dbReference>
<evidence type="ECO:0000313" key="4">
    <source>
        <dbReference type="Proteomes" id="UP000248257"/>
    </source>
</evidence>
<reference evidence="3 4" key="1">
    <citation type="submission" date="2017-07" db="EMBL/GenBank/DDBJ databases">
        <title>A draft genome sequence of Komagataeibacter xylinus LMG 1515.</title>
        <authorList>
            <person name="Skraban J."/>
            <person name="Cleenwerck I."/>
            <person name="Vandamme P."/>
            <person name="Trcek J."/>
        </authorList>
    </citation>
    <scope>NUCLEOTIDE SEQUENCE [LARGE SCALE GENOMIC DNA]</scope>
    <source>
        <strain evidence="3 4">LMG 1515</strain>
    </source>
</reference>
<dbReference type="InterPro" id="IPR045179">
    <property type="entry name" value="YgfZ/GcvT"/>
</dbReference>
<dbReference type="SUPFAM" id="SSF103025">
    <property type="entry name" value="Folate-binding domain"/>
    <property type="match status" value="1"/>
</dbReference>
<dbReference type="GO" id="GO:0016226">
    <property type="term" value="P:iron-sulfur cluster assembly"/>
    <property type="evidence" value="ECO:0007669"/>
    <property type="project" value="TreeGrafter"/>
</dbReference>
<dbReference type="RefSeq" id="WP_061271695.1">
    <property type="nucleotide sequence ID" value="NZ_CBCRXN010000001.1"/>
</dbReference>
<evidence type="ECO:0000256" key="1">
    <source>
        <dbReference type="ARBA" id="ARBA00022946"/>
    </source>
</evidence>